<evidence type="ECO:0000256" key="1">
    <source>
        <dbReference type="SAM" id="MobiDB-lite"/>
    </source>
</evidence>
<sequence length="72" mass="8332">MDQIEERLAEEIRKKVGRRPSAPFTKGPATQLRETPPTQLLLKKQQRFRRGRKLVCLLLCHITQHNTSVIAV</sequence>
<comment type="caution">
    <text evidence="2">The sequence shown here is derived from an EMBL/GenBank/DDBJ whole genome shotgun (WGS) entry which is preliminary data.</text>
</comment>
<accession>A0A9N7VU62</accession>
<evidence type="ECO:0000313" key="3">
    <source>
        <dbReference type="Proteomes" id="UP001153269"/>
    </source>
</evidence>
<feature type="region of interest" description="Disordered" evidence="1">
    <location>
        <begin position="11"/>
        <end position="43"/>
    </location>
</feature>
<reference evidence="2" key="1">
    <citation type="submission" date="2020-03" db="EMBL/GenBank/DDBJ databases">
        <authorList>
            <person name="Weist P."/>
        </authorList>
    </citation>
    <scope>NUCLEOTIDE SEQUENCE</scope>
</reference>
<dbReference type="AlphaFoldDB" id="A0A9N7VU62"/>
<dbReference type="EMBL" id="CADEAL010004248">
    <property type="protein sequence ID" value="CAB1455303.1"/>
    <property type="molecule type" value="Genomic_DNA"/>
</dbReference>
<name>A0A9N7VU62_PLEPL</name>
<dbReference type="Proteomes" id="UP001153269">
    <property type="component" value="Unassembled WGS sequence"/>
</dbReference>
<gene>
    <name evidence="2" type="ORF">PLEPLA_LOCUS43078</name>
</gene>
<proteinExistence type="predicted"/>
<evidence type="ECO:0000313" key="2">
    <source>
        <dbReference type="EMBL" id="CAB1455303.1"/>
    </source>
</evidence>
<organism evidence="2 3">
    <name type="scientific">Pleuronectes platessa</name>
    <name type="common">European plaice</name>
    <dbReference type="NCBI Taxonomy" id="8262"/>
    <lineage>
        <taxon>Eukaryota</taxon>
        <taxon>Metazoa</taxon>
        <taxon>Chordata</taxon>
        <taxon>Craniata</taxon>
        <taxon>Vertebrata</taxon>
        <taxon>Euteleostomi</taxon>
        <taxon>Actinopterygii</taxon>
        <taxon>Neopterygii</taxon>
        <taxon>Teleostei</taxon>
        <taxon>Neoteleostei</taxon>
        <taxon>Acanthomorphata</taxon>
        <taxon>Carangaria</taxon>
        <taxon>Pleuronectiformes</taxon>
        <taxon>Pleuronectoidei</taxon>
        <taxon>Pleuronectidae</taxon>
        <taxon>Pleuronectes</taxon>
    </lineage>
</organism>
<keyword evidence="3" id="KW-1185">Reference proteome</keyword>
<protein>
    <submittedName>
        <fullName evidence="2">Uncharacterized protein</fullName>
    </submittedName>
</protein>